<dbReference type="RefSeq" id="XP_060355652.1">
    <property type="nucleotide sequence ID" value="XM_060484795.1"/>
</dbReference>
<reference evidence="2 3" key="1">
    <citation type="submission" date="2016-10" db="EMBL/GenBank/DDBJ databases">
        <title>The genome sequence of Colletotrichum fioriniae PJ7.</title>
        <authorList>
            <person name="Baroncelli R."/>
        </authorList>
    </citation>
    <scope>NUCLEOTIDE SEQUENCE [LARGE SCALE GENOMIC DNA]</scope>
    <source>
        <strain evidence="2 3">IMI 384185</strain>
    </source>
</reference>
<organism evidence="2 3">
    <name type="scientific">Colletotrichum paranaense</name>
    <dbReference type="NCBI Taxonomy" id="1914294"/>
    <lineage>
        <taxon>Eukaryota</taxon>
        <taxon>Fungi</taxon>
        <taxon>Dikarya</taxon>
        <taxon>Ascomycota</taxon>
        <taxon>Pezizomycotina</taxon>
        <taxon>Sordariomycetes</taxon>
        <taxon>Hypocreomycetidae</taxon>
        <taxon>Glomerellales</taxon>
        <taxon>Glomerellaceae</taxon>
        <taxon>Colletotrichum</taxon>
        <taxon>Colletotrichum acutatum species complex</taxon>
    </lineage>
</organism>
<feature type="compositionally biased region" description="Pro residues" evidence="1">
    <location>
        <begin position="1"/>
        <end position="22"/>
    </location>
</feature>
<dbReference type="EMBL" id="MOPA01000001">
    <property type="protein sequence ID" value="KAK1546537.1"/>
    <property type="molecule type" value="Genomic_DNA"/>
</dbReference>
<dbReference type="Proteomes" id="UP001241169">
    <property type="component" value="Unassembled WGS sequence"/>
</dbReference>
<evidence type="ECO:0000256" key="1">
    <source>
        <dbReference type="SAM" id="MobiDB-lite"/>
    </source>
</evidence>
<proteinExistence type="predicted"/>
<feature type="region of interest" description="Disordered" evidence="1">
    <location>
        <begin position="1"/>
        <end position="28"/>
    </location>
</feature>
<gene>
    <name evidence="2" type="ORF">CPAR01_00504</name>
</gene>
<accession>A0ABQ9T428</accession>
<keyword evidence="3" id="KW-1185">Reference proteome</keyword>
<evidence type="ECO:0000313" key="3">
    <source>
        <dbReference type="Proteomes" id="UP001241169"/>
    </source>
</evidence>
<comment type="caution">
    <text evidence="2">The sequence shown here is derived from an EMBL/GenBank/DDBJ whole genome shotgun (WGS) entry which is preliminary data.</text>
</comment>
<protein>
    <submittedName>
        <fullName evidence="2">Uncharacterized protein</fullName>
    </submittedName>
</protein>
<dbReference type="GeneID" id="85368694"/>
<sequence>MIHPTPLSPPMLPHPLPRPSPSVPSCSHNPSPPLPVHAVLPNLAHLVLFTTLTPLFLLHTVVPCRPHTVTPTNHPRSWLGFSNFLCLSPCPCTASAILLFPPLGSWVTPFSPVTRNPIRSSSSPQDKSSPVVHFGFHRPSLLLAYLHSPPFSCCPLLFPLHRATSLALNPISVSTSTLN</sequence>
<evidence type="ECO:0000313" key="2">
    <source>
        <dbReference type="EMBL" id="KAK1546537.1"/>
    </source>
</evidence>
<name>A0ABQ9T428_9PEZI</name>